<dbReference type="GO" id="GO:0008239">
    <property type="term" value="F:dipeptidyl-peptidase activity"/>
    <property type="evidence" value="ECO:0007669"/>
    <property type="project" value="TreeGrafter"/>
</dbReference>
<evidence type="ECO:0000313" key="7">
    <source>
        <dbReference type="Proteomes" id="UP000245383"/>
    </source>
</evidence>
<dbReference type="OrthoDB" id="1735038at2759"/>
<name>A0A2T9YPK0_9FUNG</name>
<evidence type="ECO:0000256" key="1">
    <source>
        <dbReference type="ARBA" id="ARBA00011079"/>
    </source>
</evidence>
<dbReference type="Gene3D" id="3.40.50.1820">
    <property type="entry name" value="alpha/beta hydrolase"/>
    <property type="match status" value="2"/>
</dbReference>
<evidence type="ECO:0000256" key="5">
    <source>
        <dbReference type="ARBA" id="ARBA00023180"/>
    </source>
</evidence>
<evidence type="ECO:0000256" key="2">
    <source>
        <dbReference type="ARBA" id="ARBA00022670"/>
    </source>
</evidence>
<dbReference type="InterPro" id="IPR029058">
    <property type="entry name" value="AB_hydrolase_fold"/>
</dbReference>
<protein>
    <submittedName>
        <fullName evidence="6">Uncharacterized protein</fullName>
    </submittedName>
</protein>
<proteinExistence type="inferred from homology"/>
<keyword evidence="4" id="KW-0378">Hydrolase</keyword>
<dbReference type="InterPro" id="IPR008758">
    <property type="entry name" value="Peptidase_S28"/>
</dbReference>
<dbReference type="PANTHER" id="PTHR11010">
    <property type="entry name" value="PROTEASE S28 PRO-X CARBOXYPEPTIDASE-RELATED"/>
    <property type="match status" value="1"/>
</dbReference>
<accession>A0A2T9YPK0</accession>
<gene>
    <name evidence="6" type="ORF">BB561_002665</name>
</gene>
<evidence type="ECO:0000256" key="4">
    <source>
        <dbReference type="ARBA" id="ARBA00022801"/>
    </source>
</evidence>
<dbReference type="PANTHER" id="PTHR11010:SF38">
    <property type="entry name" value="LYSOSOMAL PRO-X CARBOXYPEPTIDASE"/>
    <property type="match status" value="1"/>
</dbReference>
<dbReference type="GO" id="GO:0070008">
    <property type="term" value="F:serine-type exopeptidase activity"/>
    <property type="evidence" value="ECO:0007669"/>
    <property type="project" value="InterPro"/>
</dbReference>
<dbReference type="Pfam" id="PF05577">
    <property type="entry name" value="Peptidase_S28"/>
    <property type="match status" value="1"/>
</dbReference>
<keyword evidence="3" id="KW-0732">Signal</keyword>
<reference evidence="6 7" key="1">
    <citation type="journal article" date="2018" name="MBio">
        <title>Comparative Genomics Reveals the Core Gene Toolbox for the Fungus-Insect Symbiosis.</title>
        <authorList>
            <person name="Wang Y."/>
            <person name="Stata M."/>
            <person name="Wang W."/>
            <person name="Stajich J.E."/>
            <person name="White M.M."/>
            <person name="Moncalvo J.M."/>
        </authorList>
    </citation>
    <scope>NUCLEOTIDE SEQUENCE [LARGE SCALE GENOMIC DNA]</scope>
    <source>
        <strain evidence="6 7">SWE-8-4</strain>
    </source>
</reference>
<evidence type="ECO:0000256" key="3">
    <source>
        <dbReference type="ARBA" id="ARBA00022729"/>
    </source>
</evidence>
<organism evidence="6 7">
    <name type="scientific">Smittium simulii</name>
    <dbReference type="NCBI Taxonomy" id="133385"/>
    <lineage>
        <taxon>Eukaryota</taxon>
        <taxon>Fungi</taxon>
        <taxon>Fungi incertae sedis</taxon>
        <taxon>Zoopagomycota</taxon>
        <taxon>Kickxellomycotina</taxon>
        <taxon>Harpellomycetes</taxon>
        <taxon>Harpellales</taxon>
        <taxon>Legeriomycetaceae</taxon>
        <taxon>Smittium</taxon>
    </lineage>
</organism>
<comment type="caution">
    <text evidence="6">The sequence shown here is derived from an EMBL/GenBank/DDBJ whole genome shotgun (WGS) entry which is preliminary data.</text>
</comment>
<evidence type="ECO:0000313" key="6">
    <source>
        <dbReference type="EMBL" id="PVU94285.1"/>
    </source>
</evidence>
<keyword evidence="7" id="KW-1185">Reference proteome</keyword>
<dbReference type="SUPFAM" id="SSF53474">
    <property type="entry name" value="alpha/beta-Hydrolases"/>
    <property type="match status" value="1"/>
</dbReference>
<dbReference type="Proteomes" id="UP000245383">
    <property type="component" value="Unassembled WGS sequence"/>
</dbReference>
<keyword evidence="5" id="KW-0325">Glycoprotein</keyword>
<dbReference type="EMBL" id="MBFR01000096">
    <property type="protein sequence ID" value="PVU94285.1"/>
    <property type="molecule type" value="Genomic_DNA"/>
</dbReference>
<dbReference type="AlphaFoldDB" id="A0A2T9YPK0"/>
<sequence>MQQYKLISPSDIPESDQICHDHTNLGSTDISKSTVTATVKLAITLKKSSFTVTSNSATAQKLGTITNDPTRHVFLQNISHKAPSIGKFNQSFYINDDFYQPGVFCHGEIPADPIRIKTNETMSFDMELVRETGALVFLLELRNKYNNFIKTQIQSLPQNNSVDKNPISAHRGAKWRQKWFYYGSSLSGSLAQWLRITFPHLVDAAYASSGPVDTVPSYPYSDIAVYNALPCSASVANAVELIDTIFGADLDQFPSTSNIKNFPITKHQIIKLFGFKDFHNDRDFLYLISSMLNRIVATETPSHPSQPPLLQDGTSRINHFCSFFSKKKVSAYADIVSYGKAVKSILTDATTNKQYESQLVSRTAMGLNLNKSSERLWLWLTCNEMGNFAVSAKNHGYNATLIFSKFITFDYFWDQCQTWFGFNSSYTHLSMINNRFGGKSVIPDPRTVYVEGTGDPTYLASVVYYQTTLANRSLSNLPQNIIAIKNAYHHSEYISSTLHTNPDLKIAQKTILDFFKAWSLH</sequence>
<keyword evidence="2" id="KW-0645">Protease</keyword>
<dbReference type="GO" id="GO:0006508">
    <property type="term" value="P:proteolysis"/>
    <property type="evidence" value="ECO:0007669"/>
    <property type="project" value="UniProtKB-KW"/>
</dbReference>
<comment type="similarity">
    <text evidence="1">Belongs to the peptidase S28 family.</text>
</comment>